<dbReference type="EMBL" id="KZ819770">
    <property type="protein sequence ID" value="PWN52548.1"/>
    <property type="molecule type" value="Genomic_DNA"/>
</dbReference>
<name>A0ACD0P356_9BASI</name>
<evidence type="ECO:0000313" key="2">
    <source>
        <dbReference type="Proteomes" id="UP000245626"/>
    </source>
</evidence>
<sequence>MASASTHPIASSTPSPSSYPTSSSLTHRQQQEANSSSSEHGDGDVLSDITSPCYQPYPSPALSAYSCSSETTDFESDYDSEIASLSLEESGWSGQQELRHQPHRQPDLEHHSRLSSGQRTEGTSTPRPNQSRRSSIFQPDISSAATNLDHSFRGRQHGKHPASPSNHSTPSPRTSQARDSGHAANSYEQDLDRSQGSGRPDEDGEAQAETGENSPDEFDQQDQDEDDMHAEGVPAARGWRLDARKSDERGFRVTVLSLFSQQLKLVGWSQETTDPRLWPLDPDRLRLKRISGAFTNAVFFASYDTGVETTEKIPPPPTVLLRVYGSGSEVLLSRRAELLILHTLSSLYEIGPHILGTFANGRVEEFYECEPIQKHGMRDLGDREAHIGKGGSLVVRGREGKAQWVARRMNELHAVPLDVMKTVLEQGDLKGPSEKGFGRGIENHIMASSHRPRRRKMRTPGQAPPFFANALDPNSRNLMRDSPAPMGPGEQAKETSFAASAVSGVVAMQGYSSHRNSSVASFDSLATSYNSQSSFSGSGSSEPQSLNEKSPAFGPASSLTNASSYFPPGARAPSSPLALAPRGSDPASSGRSGAKPSGNNGARGPYPGVWRRIKRWSREAAKIVALVDQFCSSDEGKKACEIALRGHPVEDLTKLTSSEIGPTNWSLRNMLLCIASINLGQVVKEMDEFKSFVRRWERSEGQSKRVFAHNDAQYGNLLALQTSKAGGSSGDAGNLNPSNLTGDEDEPALPQGMPRGDKRRGSSVMDSPSVGPLANFRSSVTSERGGRSGSQTRSKSKGRTRNQPPHHGLVVIDFEYASPNPRGYDIANHFQEWRTDYHHPTHSWSLTHHGAYPNESERRRWLRAYVEQGRLVKLRASGSSKMSGLELPTPSEMALPPPAIESSNASLTIGGKAGYRVGAPRDGTETRAAASEEEKSELKARSMGMGALEKSNGSSASRMSSTRETSISSIDSVLESKSGKVWGGAESTTSDSTASGSAAATSRSTQSHSSSWTSHASSPTFLPCSLNGAAVHVEGQPTSSAGAGTGSGSEPTLSPSTWALARLDASIEREIDRLEKEIKVWSPATHAVWALWGIVFAKEAIENVISQARLEVSHPSPPDGPPSSACFSSVLHDEDQGDEMRPVMTAGCSESFDNLRYALGRFELFRSEFKRLREEWEVNTGTGGRDLIRH</sequence>
<evidence type="ECO:0000313" key="1">
    <source>
        <dbReference type="EMBL" id="PWN52548.1"/>
    </source>
</evidence>
<keyword evidence="2" id="KW-1185">Reference proteome</keyword>
<gene>
    <name evidence="1" type="ORF">IE53DRAFT_384991</name>
</gene>
<reference evidence="1 2" key="1">
    <citation type="journal article" date="2018" name="Mol. Biol. Evol.">
        <title>Broad Genomic Sampling Reveals a Smut Pathogenic Ancestry of the Fungal Clade Ustilaginomycotina.</title>
        <authorList>
            <person name="Kijpornyongpan T."/>
            <person name="Mondo S.J."/>
            <person name="Barry K."/>
            <person name="Sandor L."/>
            <person name="Lee J."/>
            <person name="Lipzen A."/>
            <person name="Pangilinan J."/>
            <person name="LaButti K."/>
            <person name="Hainaut M."/>
            <person name="Henrissat B."/>
            <person name="Grigoriev I.V."/>
            <person name="Spatafora J.W."/>
            <person name="Aime M.C."/>
        </authorList>
    </citation>
    <scope>NUCLEOTIDE SEQUENCE [LARGE SCALE GENOMIC DNA]</scope>
    <source>
        <strain evidence="1 2">SA 807</strain>
    </source>
</reference>
<dbReference type="Proteomes" id="UP000245626">
    <property type="component" value="Unassembled WGS sequence"/>
</dbReference>
<protein>
    <submittedName>
        <fullName evidence="1">Kinase-like protein</fullName>
    </submittedName>
</protein>
<proteinExistence type="predicted"/>
<accession>A0ACD0P356</accession>
<organism evidence="1 2">
    <name type="scientific">Violaceomyces palustris</name>
    <dbReference type="NCBI Taxonomy" id="1673888"/>
    <lineage>
        <taxon>Eukaryota</taxon>
        <taxon>Fungi</taxon>
        <taxon>Dikarya</taxon>
        <taxon>Basidiomycota</taxon>
        <taxon>Ustilaginomycotina</taxon>
        <taxon>Ustilaginomycetes</taxon>
        <taxon>Violaceomycetales</taxon>
        <taxon>Violaceomycetaceae</taxon>
        <taxon>Violaceomyces</taxon>
    </lineage>
</organism>